<evidence type="ECO:0000256" key="1">
    <source>
        <dbReference type="ARBA" id="ARBA00004389"/>
    </source>
</evidence>
<comment type="subcellular location">
    <subcellularLocation>
        <location evidence="1">Endoplasmic reticulum membrane</location>
        <topology evidence="1">Single-pass membrane protein</topology>
    </subcellularLocation>
</comment>
<evidence type="ECO:0000256" key="5">
    <source>
        <dbReference type="ARBA" id="ARBA00022737"/>
    </source>
</evidence>
<dbReference type="InterPro" id="IPR015943">
    <property type="entry name" value="WD40/YVTN_repeat-like_dom_sf"/>
</dbReference>
<dbReference type="InterPro" id="IPR045260">
    <property type="entry name" value="Sec12-like"/>
</dbReference>
<feature type="repeat" description="WD" evidence="11">
    <location>
        <begin position="225"/>
        <end position="266"/>
    </location>
</feature>
<accession>A0A484BAM4</accession>
<keyword evidence="8" id="KW-0653">Protein transport</keyword>
<dbReference type="PANTHER" id="PTHR23284:SF0">
    <property type="entry name" value="PROLACTIN REGULATORY ELEMENT-BINDING PROTEIN"/>
    <property type="match status" value="1"/>
</dbReference>
<dbReference type="AlphaFoldDB" id="A0A484BAM4"/>
<keyword evidence="2" id="KW-0813">Transport</keyword>
<keyword evidence="6" id="KW-0256">Endoplasmic reticulum</keyword>
<feature type="compositionally biased region" description="Basic and acidic residues" evidence="12">
    <location>
        <begin position="112"/>
        <end position="128"/>
    </location>
</feature>
<dbReference type="PROSITE" id="PS50082">
    <property type="entry name" value="WD_REPEATS_2"/>
    <property type="match status" value="2"/>
</dbReference>
<dbReference type="GO" id="GO:0006888">
    <property type="term" value="P:endoplasmic reticulum to Golgi vesicle-mediated transport"/>
    <property type="evidence" value="ECO:0007669"/>
    <property type="project" value="TreeGrafter"/>
</dbReference>
<reference evidence="14 15" key="1">
    <citation type="journal article" date="2019" name="J. Hered.">
        <title>An Improved Genome Assembly for Drosophila navojoa, the Basal Species in the mojavensis Cluster.</title>
        <authorList>
            <person name="Vanderlinde T."/>
            <person name="Dupim E.G."/>
            <person name="Nazario-Yepiz N.O."/>
            <person name="Carvalho A.B."/>
        </authorList>
    </citation>
    <scope>NUCLEOTIDE SEQUENCE [LARGE SCALE GENOMIC DNA]</scope>
    <source>
        <strain evidence="14">Navoj_Jal97</strain>
        <tissue evidence="14">Whole organism</tissue>
    </source>
</reference>
<dbReference type="GO" id="GO:0005085">
    <property type="term" value="F:guanyl-nucleotide exchange factor activity"/>
    <property type="evidence" value="ECO:0007669"/>
    <property type="project" value="InterPro"/>
</dbReference>
<feature type="transmembrane region" description="Helical" evidence="13">
    <location>
        <begin position="421"/>
        <end position="445"/>
    </location>
</feature>
<evidence type="ECO:0000256" key="6">
    <source>
        <dbReference type="ARBA" id="ARBA00022824"/>
    </source>
</evidence>
<feature type="repeat" description="WD" evidence="11">
    <location>
        <begin position="193"/>
        <end position="224"/>
    </location>
</feature>
<protein>
    <submittedName>
        <fullName evidence="14">Uncharacterized protein</fullName>
    </submittedName>
</protein>
<dbReference type="EMBL" id="LSRL02000092">
    <property type="protein sequence ID" value="TDG44861.1"/>
    <property type="molecule type" value="Genomic_DNA"/>
</dbReference>
<name>A0A484BAM4_DRONA</name>
<evidence type="ECO:0000313" key="14">
    <source>
        <dbReference type="EMBL" id="TDG44861.1"/>
    </source>
</evidence>
<dbReference type="PROSITE" id="PS50294">
    <property type="entry name" value="WD_REPEATS_REGION"/>
    <property type="match status" value="1"/>
</dbReference>
<dbReference type="Proteomes" id="UP000295192">
    <property type="component" value="Unassembled WGS sequence"/>
</dbReference>
<keyword evidence="15" id="KW-1185">Reference proteome</keyword>
<evidence type="ECO:0000313" key="15">
    <source>
        <dbReference type="Proteomes" id="UP000295192"/>
    </source>
</evidence>
<evidence type="ECO:0000256" key="10">
    <source>
        <dbReference type="ARBA" id="ARBA00023136"/>
    </source>
</evidence>
<dbReference type="InterPro" id="IPR036322">
    <property type="entry name" value="WD40_repeat_dom_sf"/>
</dbReference>
<dbReference type="OMA" id="YYVQPRI"/>
<evidence type="ECO:0000256" key="12">
    <source>
        <dbReference type="SAM" id="MobiDB-lite"/>
    </source>
</evidence>
<dbReference type="GO" id="GO:0005789">
    <property type="term" value="C:endoplasmic reticulum membrane"/>
    <property type="evidence" value="ECO:0007669"/>
    <property type="project" value="UniProtKB-SubCell"/>
</dbReference>
<evidence type="ECO:0000256" key="8">
    <source>
        <dbReference type="ARBA" id="ARBA00022927"/>
    </source>
</evidence>
<keyword evidence="9 13" id="KW-1133">Transmembrane helix</keyword>
<evidence type="ECO:0000256" key="3">
    <source>
        <dbReference type="ARBA" id="ARBA00022574"/>
    </source>
</evidence>
<evidence type="ECO:0000256" key="7">
    <source>
        <dbReference type="ARBA" id="ARBA00022892"/>
    </source>
</evidence>
<proteinExistence type="predicted"/>
<keyword evidence="5" id="KW-0677">Repeat</keyword>
<dbReference type="Pfam" id="PF00400">
    <property type="entry name" value="WD40"/>
    <property type="match status" value="2"/>
</dbReference>
<dbReference type="OrthoDB" id="2013972at2759"/>
<feature type="region of interest" description="Disordered" evidence="12">
    <location>
        <begin position="105"/>
        <end position="158"/>
    </location>
</feature>
<comment type="caution">
    <text evidence="14">The sequence shown here is derived from an EMBL/GenBank/DDBJ whole genome shotgun (WGS) entry which is preliminary data.</text>
</comment>
<evidence type="ECO:0000256" key="13">
    <source>
        <dbReference type="SAM" id="Phobius"/>
    </source>
</evidence>
<sequence>MAPTRRPSDGLLARVNFPLYAVDMLTSRHIIVAGGGGSSKTGVANGFEIYELYHNGSHFCAEEVLRHETGANVVMNFAVRNSGRRAYLCAGQEAHCQMYYVQPRIESEEDGDKDRKPAPVERPHENGVRQRGAAHSGVEALPNGHNNRQQNQSSGTSNQELLSKLHRLRFDIQAADVVQTDFLKSAEPLQRVVRISGNGQLMATGGTDGQLRIWSFPQIKLIKQLAAHTKEIDDLDFSPDSKYTVSISKDAQGIVWDLSTGKQQYKLQWQTPEGAKYLFKRCRYGTVEAHKDNYRLFTIANPLGKVGKQRGYLQQWDCSSGQLRAAVPIDESLASLAVRDDGRFVAVGTMFSGSVSMYIAFSLQRVLHIPHAHSMFVTGLQFLPITNEEGPPISSDTEAAVLSISVDNKVCIHSLQQRRTIPAWLAIVFMIVMIFVVFVFCSYIGI</sequence>
<dbReference type="GO" id="GO:0003400">
    <property type="term" value="P:regulation of COPII vesicle coating"/>
    <property type="evidence" value="ECO:0007669"/>
    <property type="project" value="TreeGrafter"/>
</dbReference>
<feature type="compositionally biased region" description="Polar residues" evidence="12">
    <location>
        <begin position="144"/>
        <end position="158"/>
    </location>
</feature>
<dbReference type="GO" id="GO:0015031">
    <property type="term" value="P:protein transport"/>
    <property type="evidence" value="ECO:0007669"/>
    <property type="project" value="UniProtKB-KW"/>
</dbReference>
<evidence type="ECO:0000256" key="4">
    <source>
        <dbReference type="ARBA" id="ARBA00022692"/>
    </source>
</evidence>
<dbReference type="SUPFAM" id="SSF50978">
    <property type="entry name" value="WD40 repeat-like"/>
    <property type="match status" value="1"/>
</dbReference>
<keyword evidence="10 13" id="KW-0472">Membrane</keyword>
<gene>
    <name evidence="14" type="ORF">AWZ03_008669</name>
</gene>
<dbReference type="STRING" id="7232.A0A484BAM4"/>
<keyword evidence="7" id="KW-0931">ER-Golgi transport</keyword>
<dbReference type="Gene3D" id="2.130.10.10">
    <property type="entry name" value="YVTN repeat-like/Quinoprotein amine dehydrogenase"/>
    <property type="match status" value="1"/>
</dbReference>
<dbReference type="PANTHER" id="PTHR23284">
    <property type="entry name" value="PROLACTIN REGULATORY ELEMENT BINDING PROTEIN"/>
    <property type="match status" value="1"/>
</dbReference>
<evidence type="ECO:0000256" key="11">
    <source>
        <dbReference type="PROSITE-ProRule" id="PRU00221"/>
    </source>
</evidence>
<evidence type="ECO:0000256" key="9">
    <source>
        <dbReference type="ARBA" id="ARBA00022989"/>
    </source>
</evidence>
<dbReference type="InterPro" id="IPR001680">
    <property type="entry name" value="WD40_rpt"/>
</dbReference>
<dbReference type="SMART" id="SM00320">
    <property type="entry name" value="WD40"/>
    <property type="match status" value="3"/>
</dbReference>
<keyword evidence="4 13" id="KW-0812">Transmembrane</keyword>
<organism evidence="14 15">
    <name type="scientific">Drosophila navojoa</name>
    <name type="common">Fruit fly</name>
    <dbReference type="NCBI Taxonomy" id="7232"/>
    <lineage>
        <taxon>Eukaryota</taxon>
        <taxon>Metazoa</taxon>
        <taxon>Ecdysozoa</taxon>
        <taxon>Arthropoda</taxon>
        <taxon>Hexapoda</taxon>
        <taxon>Insecta</taxon>
        <taxon>Pterygota</taxon>
        <taxon>Neoptera</taxon>
        <taxon>Endopterygota</taxon>
        <taxon>Diptera</taxon>
        <taxon>Brachycera</taxon>
        <taxon>Muscomorpha</taxon>
        <taxon>Ephydroidea</taxon>
        <taxon>Drosophilidae</taxon>
        <taxon>Drosophila</taxon>
    </lineage>
</organism>
<evidence type="ECO:0000256" key="2">
    <source>
        <dbReference type="ARBA" id="ARBA00022448"/>
    </source>
</evidence>
<keyword evidence="3 11" id="KW-0853">WD repeat</keyword>